<dbReference type="AlphaFoldDB" id="A0A4C1WDT0"/>
<dbReference type="STRING" id="151549.A0A4C1WDT0"/>
<reference evidence="1 2" key="1">
    <citation type="journal article" date="2019" name="Commun. Biol.">
        <title>The bagworm genome reveals a unique fibroin gene that provides high tensile strength.</title>
        <authorList>
            <person name="Kono N."/>
            <person name="Nakamura H."/>
            <person name="Ohtoshi R."/>
            <person name="Tomita M."/>
            <person name="Numata K."/>
            <person name="Arakawa K."/>
        </authorList>
    </citation>
    <scope>NUCLEOTIDE SEQUENCE [LARGE SCALE GENOMIC DNA]</scope>
</reference>
<dbReference type="EMBL" id="BGZK01000520">
    <property type="protein sequence ID" value="GBP48285.1"/>
    <property type="molecule type" value="Genomic_DNA"/>
</dbReference>
<accession>A0A4C1WDT0</accession>
<evidence type="ECO:0000313" key="1">
    <source>
        <dbReference type="EMBL" id="GBP48285.1"/>
    </source>
</evidence>
<organism evidence="1 2">
    <name type="scientific">Eumeta variegata</name>
    <name type="common">Bagworm moth</name>
    <name type="synonym">Eumeta japonica</name>
    <dbReference type="NCBI Taxonomy" id="151549"/>
    <lineage>
        <taxon>Eukaryota</taxon>
        <taxon>Metazoa</taxon>
        <taxon>Ecdysozoa</taxon>
        <taxon>Arthropoda</taxon>
        <taxon>Hexapoda</taxon>
        <taxon>Insecta</taxon>
        <taxon>Pterygota</taxon>
        <taxon>Neoptera</taxon>
        <taxon>Endopterygota</taxon>
        <taxon>Lepidoptera</taxon>
        <taxon>Glossata</taxon>
        <taxon>Ditrysia</taxon>
        <taxon>Tineoidea</taxon>
        <taxon>Psychidae</taxon>
        <taxon>Oiketicinae</taxon>
        <taxon>Eumeta</taxon>
    </lineage>
</organism>
<sequence>MVIGGICGFAIGFVTSWQIKVTSPLTHNISGTAKACAQTVLATQWYQESKNTLWWISNFIVLGSSALYARFKQQEMEDAARRNNAEEKKSLV</sequence>
<comment type="caution">
    <text evidence="1">The sequence shown here is derived from an EMBL/GenBank/DDBJ whole genome shotgun (WGS) entry which is preliminary data.</text>
</comment>
<name>A0A4C1WDT0_EUMVA</name>
<gene>
    <name evidence="1" type="primary">nac</name>
    <name evidence="1" type="ORF">EVAR_43005_1</name>
</gene>
<dbReference type="Proteomes" id="UP000299102">
    <property type="component" value="Unassembled WGS sequence"/>
</dbReference>
<dbReference type="OrthoDB" id="5547497at2759"/>
<keyword evidence="2" id="KW-1185">Reference proteome</keyword>
<evidence type="ECO:0000313" key="2">
    <source>
        <dbReference type="Proteomes" id="UP000299102"/>
    </source>
</evidence>
<protein>
    <submittedName>
        <fullName evidence="1">GDP-fucose transporter 1</fullName>
    </submittedName>
</protein>
<proteinExistence type="predicted"/>